<dbReference type="EMBL" id="DVLF01000076">
    <property type="protein sequence ID" value="HIT49843.1"/>
    <property type="molecule type" value="Genomic_DNA"/>
</dbReference>
<accession>A0A9D1GQX9</accession>
<dbReference type="InterPro" id="IPR043721">
    <property type="entry name" value="DUF5662"/>
</dbReference>
<evidence type="ECO:0000313" key="1">
    <source>
        <dbReference type="EMBL" id="HIT49843.1"/>
    </source>
</evidence>
<reference evidence="1" key="1">
    <citation type="submission" date="2020-10" db="EMBL/GenBank/DDBJ databases">
        <authorList>
            <person name="Gilroy R."/>
        </authorList>
    </citation>
    <scope>NUCLEOTIDE SEQUENCE</scope>
    <source>
        <strain evidence="1">ChiW17-6978</strain>
    </source>
</reference>
<dbReference type="Proteomes" id="UP000886758">
    <property type="component" value="Unassembled WGS sequence"/>
</dbReference>
<comment type="caution">
    <text evidence="1">The sequence shown here is derived from an EMBL/GenBank/DDBJ whole genome shotgun (WGS) entry which is preliminary data.</text>
</comment>
<organism evidence="1 2">
    <name type="scientific">Candidatus Pelethenecus faecipullorum</name>
    <dbReference type="NCBI Taxonomy" id="2840900"/>
    <lineage>
        <taxon>Bacteria</taxon>
        <taxon>Bacillati</taxon>
        <taxon>Mycoplasmatota</taxon>
        <taxon>Mollicutes</taxon>
        <taxon>Candidatus Pelethenecus</taxon>
    </lineage>
</organism>
<sequence length="180" mass="21343">MGHPIKHFLTITHHRHLVMYYCFKVGIGFQGLFHDWSKYSFTEFYNGAKYYTGTASPNDQERKIKGYSAAWMHHKGRNKHHFEYWVDVIGTDYGPVVMPIRYLKESLCDRIAASKIYAKKMYRSDFPLQYFLKQETSRKMEKTSAAVLQQWLEWVASDGEKEAFKKIKKIKSYQQMDGMI</sequence>
<gene>
    <name evidence="1" type="ORF">IAD46_02330</name>
</gene>
<dbReference type="AlphaFoldDB" id="A0A9D1GQX9"/>
<name>A0A9D1GQX9_9MOLU</name>
<dbReference type="Pfam" id="PF18907">
    <property type="entry name" value="DUF5662"/>
    <property type="match status" value="1"/>
</dbReference>
<reference evidence="1" key="2">
    <citation type="journal article" date="2021" name="PeerJ">
        <title>Extensive microbial diversity within the chicken gut microbiome revealed by metagenomics and culture.</title>
        <authorList>
            <person name="Gilroy R."/>
            <person name="Ravi A."/>
            <person name="Getino M."/>
            <person name="Pursley I."/>
            <person name="Horton D.L."/>
            <person name="Alikhan N.F."/>
            <person name="Baker D."/>
            <person name="Gharbi K."/>
            <person name="Hall N."/>
            <person name="Watson M."/>
            <person name="Adriaenssens E.M."/>
            <person name="Foster-Nyarko E."/>
            <person name="Jarju S."/>
            <person name="Secka A."/>
            <person name="Antonio M."/>
            <person name="Oren A."/>
            <person name="Chaudhuri R.R."/>
            <person name="La Ragione R."/>
            <person name="Hildebrand F."/>
            <person name="Pallen M.J."/>
        </authorList>
    </citation>
    <scope>NUCLEOTIDE SEQUENCE</scope>
    <source>
        <strain evidence="1">ChiW17-6978</strain>
    </source>
</reference>
<evidence type="ECO:0000313" key="2">
    <source>
        <dbReference type="Proteomes" id="UP000886758"/>
    </source>
</evidence>
<protein>
    <submittedName>
        <fullName evidence="1">Catalase</fullName>
    </submittedName>
</protein>
<proteinExistence type="predicted"/>